<dbReference type="EMBL" id="CP042437">
    <property type="protein sequence ID" value="QEC76960.1"/>
    <property type="molecule type" value="Genomic_DNA"/>
</dbReference>
<evidence type="ECO:0000313" key="2">
    <source>
        <dbReference type="EMBL" id="QEC76960.1"/>
    </source>
</evidence>
<dbReference type="RefSeq" id="WP_147054229.1">
    <property type="nucleotide sequence ID" value="NZ_CP042437.1"/>
</dbReference>
<organism evidence="2 3">
    <name type="scientific">Mucilaginibacter ginsenosidivorax</name>
    <dbReference type="NCBI Taxonomy" id="862126"/>
    <lineage>
        <taxon>Bacteria</taxon>
        <taxon>Pseudomonadati</taxon>
        <taxon>Bacteroidota</taxon>
        <taxon>Sphingobacteriia</taxon>
        <taxon>Sphingobacteriales</taxon>
        <taxon>Sphingobacteriaceae</taxon>
        <taxon>Mucilaginibacter</taxon>
    </lineage>
</organism>
<name>A0A5B8VZ64_9SPHI</name>
<feature type="compositionally biased region" description="Basic and acidic residues" evidence="1">
    <location>
        <begin position="310"/>
        <end position="321"/>
    </location>
</feature>
<dbReference type="OrthoDB" id="7060726at2"/>
<dbReference type="Proteomes" id="UP000321362">
    <property type="component" value="Chromosome"/>
</dbReference>
<feature type="region of interest" description="Disordered" evidence="1">
    <location>
        <begin position="310"/>
        <end position="330"/>
    </location>
</feature>
<sequence>MVYLGYIPRPVLDSIRKHIDSAVNKCLRNYASVYEKEDAVTGYLFGVLQHEEQEVLVENDEINGIWKWGINFGTFGGGGAGSTESIVGADGIIELTLTNNAQLTKKSLLFQSKVDWSARDNNLYQQCTKLMTWLGAAIVINYTESEFTAFGIDTVFEQNGRKPSEGLSLQKLLGNQFLACKIGDSDLEYDPVEKLLVWQDIHRDTVFTKFNLNRKLTISVTAPKRTRFPYIKPEMEIQSSDLAIHPLNSRALNPDIAYIDDLDELKKIKKKLSKRFHPDRHPGLPAPQVTFLNDLMKGFNDQIAEREKVLKQRKKKEDKPPSDQSGSIFL</sequence>
<dbReference type="KEGG" id="mgk:FSB76_13770"/>
<proteinExistence type="predicted"/>
<protein>
    <recommendedName>
        <fullName evidence="4">J domain-containing protein</fullName>
    </recommendedName>
</protein>
<evidence type="ECO:0000256" key="1">
    <source>
        <dbReference type="SAM" id="MobiDB-lite"/>
    </source>
</evidence>
<evidence type="ECO:0008006" key="4">
    <source>
        <dbReference type="Google" id="ProtNLM"/>
    </source>
</evidence>
<dbReference type="AlphaFoldDB" id="A0A5B8VZ64"/>
<keyword evidence="3" id="KW-1185">Reference proteome</keyword>
<evidence type="ECO:0000313" key="3">
    <source>
        <dbReference type="Proteomes" id="UP000321362"/>
    </source>
</evidence>
<reference evidence="2 3" key="1">
    <citation type="journal article" date="2013" name="J. Microbiol.">
        <title>Mucilaginibacter ginsenosidivorax sp. nov., with ginsenoside converting activity isolated from sediment.</title>
        <authorList>
            <person name="Kim J.K."/>
            <person name="Choi T.E."/>
            <person name="Liu Q.M."/>
            <person name="Park H.Y."/>
            <person name="Yi T.H."/>
            <person name="Yoon M.H."/>
            <person name="Kim S.C."/>
            <person name="Im W.T."/>
        </authorList>
    </citation>
    <scope>NUCLEOTIDE SEQUENCE [LARGE SCALE GENOMIC DNA]</scope>
    <source>
        <strain evidence="2 3">KHI28</strain>
    </source>
</reference>
<accession>A0A5B8VZ64</accession>
<gene>
    <name evidence="2" type="ORF">FSB76_13770</name>
</gene>